<dbReference type="SUPFAM" id="SSF103506">
    <property type="entry name" value="Mitochondrial carrier"/>
    <property type="match status" value="1"/>
</dbReference>
<evidence type="ECO:0000256" key="3">
    <source>
        <dbReference type="ARBA" id="ARBA00022448"/>
    </source>
</evidence>
<feature type="repeat" description="Solcar" evidence="9">
    <location>
        <begin position="53"/>
        <end position="167"/>
    </location>
</feature>
<dbReference type="Proteomes" id="UP001151582">
    <property type="component" value="Unassembled WGS sequence"/>
</dbReference>
<dbReference type="GO" id="GO:1902603">
    <property type="term" value="P:carnitine transmembrane transport"/>
    <property type="evidence" value="ECO:0007669"/>
    <property type="project" value="TreeGrafter"/>
</dbReference>
<dbReference type="EMBL" id="JANBQB010000242">
    <property type="protein sequence ID" value="KAJ1979037.1"/>
    <property type="molecule type" value="Genomic_DNA"/>
</dbReference>
<comment type="subcellular location">
    <subcellularLocation>
        <location evidence="1">Mitochondrion membrane</location>
        <topology evidence="1">Multi-pass membrane protein</topology>
    </subcellularLocation>
</comment>
<dbReference type="InterPro" id="IPR050567">
    <property type="entry name" value="Mitochondrial_Carrier"/>
</dbReference>
<evidence type="ECO:0000256" key="5">
    <source>
        <dbReference type="ARBA" id="ARBA00022737"/>
    </source>
</evidence>
<protein>
    <submittedName>
        <fullName evidence="11">Carnitine transporter</fullName>
    </submittedName>
</protein>
<dbReference type="AlphaFoldDB" id="A0A9W8B315"/>
<dbReference type="GO" id="GO:0006839">
    <property type="term" value="P:mitochondrial transport"/>
    <property type="evidence" value="ECO:0007669"/>
    <property type="project" value="TreeGrafter"/>
</dbReference>
<keyword evidence="3 10" id="KW-0813">Transport</keyword>
<evidence type="ECO:0000256" key="1">
    <source>
        <dbReference type="ARBA" id="ARBA00004225"/>
    </source>
</evidence>
<name>A0A9W8B315_9FUNG</name>
<evidence type="ECO:0000256" key="9">
    <source>
        <dbReference type="PROSITE-ProRule" id="PRU00282"/>
    </source>
</evidence>
<dbReference type="InterPro" id="IPR023395">
    <property type="entry name" value="MCP_dom_sf"/>
</dbReference>
<evidence type="ECO:0000313" key="11">
    <source>
        <dbReference type="EMBL" id="KAJ1979037.1"/>
    </source>
</evidence>
<keyword evidence="7" id="KW-0496">Mitochondrion</keyword>
<gene>
    <name evidence="11" type="primary">CRC1_2</name>
    <name evidence="11" type="ORF">H4R34_002981</name>
</gene>
<dbReference type="PANTHER" id="PTHR45624">
    <property type="entry name" value="MITOCHONDRIAL BASIC AMINO ACIDS TRANSPORTER-RELATED"/>
    <property type="match status" value="1"/>
</dbReference>
<dbReference type="Gene3D" id="1.50.40.10">
    <property type="entry name" value="Mitochondrial carrier domain"/>
    <property type="match status" value="2"/>
</dbReference>
<keyword evidence="8 9" id="KW-0472">Membrane</keyword>
<evidence type="ECO:0000256" key="7">
    <source>
        <dbReference type="ARBA" id="ARBA00023128"/>
    </source>
</evidence>
<dbReference type="OrthoDB" id="14252at2759"/>
<keyword evidence="4 9" id="KW-0812">Transmembrane</keyword>
<proteinExistence type="inferred from homology"/>
<feature type="repeat" description="Solcar" evidence="9">
    <location>
        <begin position="195"/>
        <end position="287"/>
    </location>
</feature>
<keyword evidence="5" id="KW-0677">Repeat</keyword>
<sequence>MSTHTVVPPGPTSSSLTAASTVLAHSTHVGDGPRIDPAKESTTQELNAHQPSDSTAKSFIAGAAGGFGMVAAGHPFDLIKVRQQTVQTFSQSRSVPPAQTSATPIIGNGPGSSGIGYARPPSAFALFRQTFRADGICGLYRGVVPPLVTATPIVALSFWTYDLGLRFAERVLSTPPQPFYPDLVGQTNVPKADRLSLYQVGLAGALSGILPALVLGPGDRVKIIMQVPGALPPPPRTGQPWTTRQVVRELYTRGGLFSVFRGTALTIARDVPGNAFYFLSYEIMSREWASRFTRGRTDEINPLMVFLFGVEGITTLPIDTLKSRLQSAKHDQYPNGLRDVWRELMVKEGPRALFRGFTPTMMWSFPANAATFLCMELTYRFLNRTW</sequence>
<dbReference type="PROSITE" id="PS50920">
    <property type="entry name" value="SOLCAR"/>
    <property type="match status" value="3"/>
</dbReference>
<evidence type="ECO:0000256" key="2">
    <source>
        <dbReference type="ARBA" id="ARBA00006375"/>
    </source>
</evidence>
<accession>A0A9W8B315</accession>
<evidence type="ECO:0000256" key="10">
    <source>
        <dbReference type="RuleBase" id="RU000488"/>
    </source>
</evidence>
<dbReference type="InterPro" id="IPR018108">
    <property type="entry name" value="MCP_transmembrane"/>
</dbReference>
<evidence type="ECO:0000313" key="12">
    <source>
        <dbReference type="Proteomes" id="UP001151582"/>
    </source>
</evidence>
<evidence type="ECO:0000256" key="8">
    <source>
        <dbReference type="ARBA" id="ARBA00023136"/>
    </source>
</evidence>
<dbReference type="GO" id="GO:0015227">
    <property type="term" value="F:O-acyl-L-carnitine transmembrane transporter activity"/>
    <property type="evidence" value="ECO:0007669"/>
    <property type="project" value="TreeGrafter"/>
</dbReference>
<reference evidence="11" key="1">
    <citation type="submission" date="2022-07" db="EMBL/GenBank/DDBJ databases">
        <title>Phylogenomic reconstructions and comparative analyses of Kickxellomycotina fungi.</title>
        <authorList>
            <person name="Reynolds N.K."/>
            <person name="Stajich J.E."/>
            <person name="Barry K."/>
            <person name="Grigoriev I.V."/>
            <person name="Crous P."/>
            <person name="Smith M.E."/>
        </authorList>
    </citation>
    <scope>NUCLEOTIDE SEQUENCE</scope>
    <source>
        <strain evidence="11">RSA 567</strain>
    </source>
</reference>
<dbReference type="GO" id="GO:0031966">
    <property type="term" value="C:mitochondrial membrane"/>
    <property type="evidence" value="ECO:0007669"/>
    <property type="project" value="UniProtKB-SubCell"/>
</dbReference>
<comment type="similarity">
    <text evidence="2 10">Belongs to the mitochondrial carrier (TC 2.A.29) family.</text>
</comment>
<evidence type="ECO:0000256" key="6">
    <source>
        <dbReference type="ARBA" id="ARBA00022989"/>
    </source>
</evidence>
<evidence type="ECO:0000256" key="4">
    <source>
        <dbReference type="ARBA" id="ARBA00022692"/>
    </source>
</evidence>
<keyword evidence="6" id="KW-1133">Transmembrane helix</keyword>
<feature type="repeat" description="Solcar" evidence="9">
    <location>
        <begin position="300"/>
        <end position="381"/>
    </location>
</feature>
<dbReference type="PANTHER" id="PTHR45624:SF4">
    <property type="entry name" value="CONGESTED-LIKE TRACHEA PROTEIN-RELATED"/>
    <property type="match status" value="1"/>
</dbReference>
<organism evidence="11 12">
    <name type="scientific">Dimargaris verticillata</name>
    <dbReference type="NCBI Taxonomy" id="2761393"/>
    <lineage>
        <taxon>Eukaryota</taxon>
        <taxon>Fungi</taxon>
        <taxon>Fungi incertae sedis</taxon>
        <taxon>Zoopagomycota</taxon>
        <taxon>Kickxellomycotina</taxon>
        <taxon>Dimargaritomycetes</taxon>
        <taxon>Dimargaritales</taxon>
        <taxon>Dimargaritaceae</taxon>
        <taxon>Dimargaris</taxon>
    </lineage>
</organism>
<comment type="caution">
    <text evidence="11">The sequence shown here is derived from an EMBL/GenBank/DDBJ whole genome shotgun (WGS) entry which is preliminary data.</text>
</comment>
<keyword evidence="12" id="KW-1185">Reference proteome</keyword>
<dbReference type="Pfam" id="PF00153">
    <property type="entry name" value="Mito_carr"/>
    <property type="match status" value="3"/>
</dbReference>